<evidence type="ECO:0000256" key="5">
    <source>
        <dbReference type="ARBA" id="ARBA00022527"/>
    </source>
</evidence>
<feature type="chain" id="PRO_5001655773" description="non-specific serine/threonine protein kinase" evidence="22">
    <location>
        <begin position="29"/>
        <end position="865"/>
    </location>
</feature>
<dbReference type="GO" id="GO:0006952">
    <property type="term" value="P:defense response"/>
    <property type="evidence" value="ECO:0007669"/>
    <property type="project" value="UniProtKB-ARBA"/>
</dbReference>
<keyword evidence="10 22" id="KW-0732">Signal</keyword>
<evidence type="ECO:0000256" key="17">
    <source>
        <dbReference type="ARBA" id="ARBA00023170"/>
    </source>
</evidence>
<reference evidence="25" key="1">
    <citation type="journal article" date="2014" name="Science">
        <title>The coffee genome provides insight into the convergent evolution of caffeine biosynthesis.</title>
        <authorList>
            <person name="Denoeud F."/>
            <person name="Carretero-Paulet L."/>
            <person name="Dereeper A."/>
            <person name="Droc G."/>
            <person name="Guyot R."/>
            <person name="Pietrella M."/>
            <person name="Zheng C."/>
            <person name="Alberti A."/>
            <person name="Anthony F."/>
            <person name="Aprea G."/>
            <person name="Aury J.M."/>
            <person name="Bento P."/>
            <person name="Bernard M."/>
            <person name="Bocs S."/>
            <person name="Campa C."/>
            <person name="Cenci A."/>
            <person name="Combes M.C."/>
            <person name="Crouzillat D."/>
            <person name="Da Silva C."/>
            <person name="Daddiego L."/>
            <person name="De Bellis F."/>
            <person name="Dussert S."/>
            <person name="Garsmeur O."/>
            <person name="Gayraud T."/>
            <person name="Guignon V."/>
            <person name="Jahn K."/>
            <person name="Jamilloux V."/>
            <person name="Joet T."/>
            <person name="Labadie K."/>
            <person name="Lan T."/>
            <person name="Leclercq J."/>
            <person name="Lepelley M."/>
            <person name="Leroy T."/>
            <person name="Li L.T."/>
            <person name="Librado P."/>
            <person name="Lopez L."/>
            <person name="Munoz A."/>
            <person name="Noel B."/>
            <person name="Pallavicini A."/>
            <person name="Perrotta G."/>
            <person name="Poncet V."/>
            <person name="Pot D."/>
            <person name="Priyono X."/>
            <person name="Rigoreau M."/>
            <person name="Rouard M."/>
            <person name="Rozas J."/>
            <person name="Tranchant-Dubreuil C."/>
            <person name="VanBuren R."/>
            <person name="Zhang Q."/>
            <person name="Andrade A.C."/>
            <person name="Argout X."/>
            <person name="Bertrand B."/>
            <person name="de Kochko A."/>
            <person name="Graziosi G."/>
            <person name="Henry R.J."/>
            <person name="Jayarama X."/>
            <person name="Ming R."/>
            <person name="Nagai C."/>
            <person name="Rounsley S."/>
            <person name="Sankoff D."/>
            <person name="Giuliano G."/>
            <person name="Albert V.A."/>
            <person name="Wincker P."/>
            <person name="Lashermes P."/>
        </authorList>
    </citation>
    <scope>NUCLEOTIDE SEQUENCE [LARGE SCALE GENOMIC DNA]</scope>
    <source>
        <strain evidence="25">cv. DH200-94</strain>
    </source>
</reference>
<keyword evidence="6" id="KW-0597">Phosphoprotein</keyword>
<dbReference type="Gene3D" id="1.10.510.10">
    <property type="entry name" value="Transferase(Phosphotransferase) domain 1"/>
    <property type="match status" value="1"/>
</dbReference>
<evidence type="ECO:0000256" key="8">
    <source>
        <dbReference type="ARBA" id="ARBA00022679"/>
    </source>
</evidence>
<dbReference type="EMBL" id="HG739820">
    <property type="protein sequence ID" value="CDP19861.1"/>
    <property type="molecule type" value="Genomic_DNA"/>
</dbReference>
<keyword evidence="17" id="KW-0675">Receptor</keyword>
<dbReference type="FunFam" id="3.80.10.10:FF:000101">
    <property type="entry name" value="LRR receptor-like serine/threonine-protein kinase ERECTA"/>
    <property type="match status" value="1"/>
</dbReference>
<keyword evidence="16" id="KW-0472">Membrane</keyword>
<evidence type="ECO:0000256" key="15">
    <source>
        <dbReference type="ARBA" id="ARBA00022989"/>
    </source>
</evidence>
<keyword evidence="7" id="KW-0433">Leucine-rich repeat</keyword>
<dbReference type="FunFam" id="1.10.510.10:FF:000358">
    <property type="entry name" value="Putative leucine-rich repeat receptor-like serine/threonine-protein kinase"/>
    <property type="match status" value="1"/>
</dbReference>
<dbReference type="InterPro" id="IPR011009">
    <property type="entry name" value="Kinase-like_dom_sf"/>
</dbReference>
<dbReference type="PROSITE" id="PS00107">
    <property type="entry name" value="PROTEIN_KINASE_ATP"/>
    <property type="match status" value="1"/>
</dbReference>
<evidence type="ECO:0000256" key="16">
    <source>
        <dbReference type="ARBA" id="ARBA00023136"/>
    </source>
</evidence>
<dbReference type="Pfam" id="PF08263">
    <property type="entry name" value="LRRNT_2"/>
    <property type="match status" value="1"/>
</dbReference>
<dbReference type="SUPFAM" id="SSF52058">
    <property type="entry name" value="L domain-like"/>
    <property type="match status" value="2"/>
</dbReference>
<dbReference type="Pfam" id="PF13855">
    <property type="entry name" value="LRR_8"/>
    <property type="match status" value="2"/>
</dbReference>
<accession>A0A068VGK8</accession>
<dbReference type="Gene3D" id="3.30.200.20">
    <property type="entry name" value="Phosphorylase Kinase, domain 1"/>
    <property type="match status" value="1"/>
</dbReference>
<dbReference type="InterPro" id="IPR000719">
    <property type="entry name" value="Prot_kinase_dom"/>
</dbReference>
<dbReference type="InterPro" id="IPR013210">
    <property type="entry name" value="LRR_N_plant-typ"/>
</dbReference>
<dbReference type="InterPro" id="IPR008271">
    <property type="entry name" value="Ser/Thr_kinase_AS"/>
</dbReference>
<feature type="signal peptide" evidence="22">
    <location>
        <begin position="1"/>
        <end position="28"/>
    </location>
</feature>
<comment type="subcellular location">
    <subcellularLocation>
        <location evidence="1">Cell membrane</location>
        <topology evidence="1">Single-pass type I membrane protein</topology>
    </subcellularLocation>
</comment>
<comment type="similarity">
    <text evidence="2">Belongs to the protein kinase superfamily. Ser/Thr protein kinase family.</text>
</comment>
<dbReference type="InterPro" id="IPR017441">
    <property type="entry name" value="Protein_kinase_ATP_BS"/>
</dbReference>
<evidence type="ECO:0000256" key="4">
    <source>
        <dbReference type="ARBA" id="ARBA00022475"/>
    </source>
</evidence>
<dbReference type="PhylomeDB" id="A0A068VGK8"/>
<dbReference type="Gramene" id="CDP19861">
    <property type="protein sequence ID" value="CDP19861"/>
    <property type="gene ID" value="GSCOC_T00012574001"/>
</dbReference>
<dbReference type="PANTHER" id="PTHR48053">
    <property type="entry name" value="LEUCINE RICH REPEAT FAMILY PROTEIN, EXPRESSED"/>
    <property type="match status" value="1"/>
</dbReference>
<dbReference type="GO" id="GO:0005886">
    <property type="term" value="C:plasma membrane"/>
    <property type="evidence" value="ECO:0007669"/>
    <property type="project" value="UniProtKB-SubCell"/>
</dbReference>
<evidence type="ECO:0000256" key="7">
    <source>
        <dbReference type="ARBA" id="ARBA00022614"/>
    </source>
</evidence>
<dbReference type="FunFam" id="3.30.200.20:FF:000432">
    <property type="entry name" value="LRR receptor-like serine/threonine-protein kinase EFR"/>
    <property type="match status" value="1"/>
</dbReference>
<dbReference type="OrthoDB" id="676979at2759"/>
<evidence type="ECO:0000256" key="12">
    <source>
        <dbReference type="ARBA" id="ARBA00022741"/>
    </source>
</evidence>
<keyword evidence="25" id="KW-1185">Reference proteome</keyword>
<evidence type="ECO:0000256" key="21">
    <source>
        <dbReference type="PROSITE-ProRule" id="PRU10141"/>
    </source>
</evidence>
<dbReference type="GO" id="GO:0004674">
    <property type="term" value="F:protein serine/threonine kinase activity"/>
    <property type="evidence" value="ECO:0007669"/>
    <property type="project" value="UniProtKB-KW"/>
</dbReference>
<dbReference type="SMART" id="SM00220">
    <property type="entry name" value="S_TKc"/>
    <property type="match status" value="1"/>
</dbReference>
<dbReference type="Gene3D" id="3.80.10.10">
    <property type="entry name" value="Ribonuclease Inhibitor"/>
    <property type="match status" value="4"/>
</dbReference>
<keyword evidence="15" id="KW-1133">Transmembrane helix</keyword>
<dbReference type="InterPro" id="IPR001245">
    <property type="entry name" value="Ser-Thr/Tyr_kinase_cat_dom"/>
</dbReference>
<evidence type="ECO:0000256" key="14">
    <source>
        <dbReference type="ARBA" id="ARBA00022840"/>
    </source>
</evidence>
<dbReference type="PANTHER" id="PTHR48053:SF136">
    <property type="entry name" value="PROTEIN KINASE, PLANT-TYPE, PUTATIVE-RELATED"/>
    <property type="match status" value="1"/>
</dbReference>
<keyword evidence="18" id="KW-0325">Glycoprotein</keyword>
<evidence type="ECO:0000313" key="25">
    <source>
        <dbReference type="Proteomes" id="UP000295252"/>
    </source>
</evidence>
<dbReference type="FunFam" id="3.80.10.10:FF:000470">
    <property type="entry name" value="LRR receptor-like serine/threonine-protein kinase RPK2"/>
    <property type="match status" value="1"/>
</dbReference>
<comment type="catalytic activity">
    <reaction evidence="20">
        <text>L-seryl-[protein] + ATP = O-phospho-L-seryl-[protein] + ADP + H(+)</text>
        <dbReference type="Rhea" id="RHEA:17989"/>
        <dbReference type="Rhea" id="RHEA-COMP:9863"/>
        <dbReference type="Rhea" id="RHEA-COMP:11604"/>
        <dbReference type="ChEBI" id="CHEBI:15378"/>
        <dbReference type="ChEBI" id="CHEBI:29999"/>
        <dbReference type="ChEBI" id="CHEBI:30616"/>
        <dbReference type="ChEBI" id="CHEBI:83421"/>
        <dbReference type="ChEBI" id="CHEBI:456216"/>
        <dbReference type="EC" id="2.7.11.1"/>
    </reaction>
</comment>
<dbReference type="SUPFAM" id="SSF56112">
    <property type="entry name" value="Protein kinase-like (PK-like)"/>
    <property type="match status" value="1"/>
</dbReference>
<dbReference type="InterPro" id="IPR003591">
    <property type="entry name" value="Leu-rich_rpt_typical-subtyp"/>
</dbReference>
<dbReference type="GO" id="GO:0005524">
    <property type="term" value="F:ATP binding"/>
    <property type="evidence" value="ECO:0007669"/>
    <property type="project" value="UniProtKB-UniRule"/>
</dbReference>
<keyword evidence="14 21" id="KW-0067">ATP-binding</keyword>
<evidence type="ECO:0000256" key="11">
    <source>
        <dbReference type="ARBA" id="ARBA00022737"/>
    </source>
</evidence>
<gene>
    <name evidence="24" type="ORF">GSCOC_T00012574001</name>
</gene>
<comment type="catalytic activity">
    <reaction evidence="19">
        <text>L-threonyl-[protein] + ATP = O-phospho-L-threonyl-[protein] + ADP + H(+)</text>
        <dbReference type="Rhea" id="RHEA:46608"/>
        <dbReference type="Rhea" id="RHEA-COMP:11060"/>
        <dbReference type="Rhea" id="RHEA-COMP:11605"/>
        <dbReference type="ChEBI" id="CHEBI:15378"/>
        <dbReference type="ChEBI" id="CHEBI:30013"/>
        <dbReference type="ChEBI" id="CHEBI:30616"/>
        <dbReference type="ChEBI" id="CHEBI:61977"/>
        <dbReference type="ChEBI" id="CHEBI:456216"/>
        <dbReference type="EC" id="2.7.11.1"/>
    </reaction>
</comment>
<dbReference type="AlphaFoldDB" id="A0A068VGK8"/>
<evidence type="ECO:0000256" key="6">
    <source>
        <dbReference type="ARBA" id="ARBA00022553"/>
    </source>
</evidence>
<keyword evidence="5" id="KW-0723">Serine/threonine-protein kinase</keyword>
<dbReference type="InterPro" id="IPR051716">
    <property type="entry name" value="Plant_RL_S/T_kinase"/>
</dbReference>
<evidence type="ECO:0000313" key="24">
    <source>
        <dbReference type="EMBL" id="CDP19861.1"/>
    </source>
</evidence>
<dbReference type="EC" id="2.7.11.1" evidence="3"/>
<evidence type="ECO:0000256" key="2">
    <source>
        <dbReference type="ARBA" id="ARBA00008684"/>
    </source>
</evidence>
<proteinExistence type="inferred from homology"/>
<dbReference type="Pfam" id="PF07714">
    <property type="entry name" value="PK_Tyr_Ser-Thr"/>
    <property type="match status" value="1"/>
</dbReference>
<dbReference type="GO" id="GO:0051707">
    <property type="term" value="P:response to other organism"/>
    <property type="evidence" value="ECO:0007669"/>
    <property type="project" value="UniProtKB-ARBA"/>
</dbReference>
<evidence type="ECO:0000256" key="10">
    <source>
        <dbReference type="ARBA" id="ARBA00022729"/>
    </source>
</evidence>
<keyword evidence="13" id="KW-0418">Kinase</keyword>
<name>A0A068VGK8_COFCA</name>
<keyword evidence="12 21" id="KW-0547">Nucleotide-binding</keyword>
<keyword evidence="4" id="KW-1003">Cell membrane</keyword>
<dbReference type="CDD" id="cd14066">
    <property type="entry name" value="STKc_IRAK"/>
    <property type="match status" value="1"/>
</dbReference>
<dbReference type="FunFam" id="3.80.10.10:FF:000095">
    <property type="entry name" value="LRR receptor-like serine/threonine-protein kinase GSO1"/>
    <property type="match status" value="1"/>
</dbReference>
<evidence type="ECO:0000256" key="20">
    <source>
        <dbReference type="ARBA" id="ARBA00048679"/>
    </source>
</evidence>
<evidence type="ECO:0000256" key="3">
    <source>
        <dbReference type="ARBA" id="ARBA00012513"/>
    </source>
</evidence>
<dbReference type="Proteomes" id="UP000295252">
    <property type="component" value="Unassembled WGS sequence"/>
</dbReference>
<evidence type="ECO:0000256" key="19">
    <source>
        <dbReference type="ARBA" id="ARBA00047899"/>
    </source>
</evidence>
<feature type="domain" description="Protein kinase" evidence="23">
    <location>
        <begin position="555"/>
        <end position="851"/>
    </location>
</feature>
<dbReference type="InterPro" id="IPR032675">
    <property type="entry name" value="LRR_dom_sf"/>
</dbReference>
<evidence type="ECO:0000256" key="9">
    <source>
        <dbReference type="ARBA" id="ARBA00022692"/>
    </source>
</evidence>
<sequence>MALESILMLHFAILLLCFCTGIFHVAESTALSIVSDKEALMSLKSQINMEMSNPLSTWDQDSSSPCNWTGVVCNRNGQRVIGLDLSGLRLSGSISPYLGNLSFLRSLQMQNNQLTGNLPEQLGNLFRLRSLNVSFNSLTGAIPSNISQCKELRVLDLMQNRMTGGIPEEIGQLKELQVLNLARNQLFGPFSSSLVNISTLTNLNLGTNSLDGPIPSDLSHLRNLKYLDLTINNFTGTVPASIYNMSSLVYLALASNDLWGDLPSNVGVTLPNLLGFNFCINKFTGTIPGSLHNLTRIRIIRMAHNLLHGSVPPGLGNLPDLEMYNIGYNRIFYMGGNRVYGSIPPSVGQLRGLELLDMSNEAIYGEIPPEIGQLEELQVLGLAGNLLSGKIPNSLGNLQKLNKIDLSKNELLGSIPATFKNFQNLLSMDLSNNKLNGSIPPEILHLPSLSAFLNLSRNCLTGPLPEEVGFLEGSLEHLLLARNMLSGHIPDTLGDIRGLGTLDLSLNQLNGTIPFDLKNLQALQGKAKVETTSESLKHRHRMIAYNELCLATNNFSKENLVGIGSFGSVYKGQLTEGTAVAVKVINTEATGSWKSFTAECAALRHVRHRNLVKLITTCSSIDFKNSGFLALVYEFMSNGNLEDWITGKRRTSDGEGLNVVDRLNVAIDIACAINYLHHECEAPIVHCDLKPSNILLDSDMTAKVGDFGLARLLINNSGDQPSISCTHTLKGSIGYIPPEYGFGEKPSTAGDVYSFGILLLELFTGRSPRHASFTEGLSLKKWVDINSPTNIEEVLYPELHEEGDSIDQEIQGDCLIKVMGIGLSCAADSPDNRITMRVVLHRLKAIRDALLKPDRHKNSKSLMHH</sequence>
<dbReference type="PROSITE" id="PS50011">
    <property type="entry name" value="PROTEIN_KINASE_DOM"/>
    <property type="match status" value="1"/>
</dbReference>
<dbReference type="InParanoid" id="A0A068VGK8"/>
<keyword evidence="8" id="KW-0808">Transferase</keyword>
<dbReference type="InterPro" id="IPR001611">
    <property type="entry name" value="Leu-rich_rpt"/>
</dbReference>
<evidence type="ECO:0000256" key="1">
    <source>
        <dbReference type="ARBA" id="ARBA00004251"/>
    </source>
</evidence>
<evidence type="ECO:0000259" key="23">
    <source>
        <dbReference type="PROSITE" id="PS50011"/>
    </source>
</evidence>
<dbReference type="SMART" id="SM00369">
    <property type="entry name" value="LRR_TYP"/>
    <property type="match status" value="7"/>
</dbReference>
<dbReference type="Pfam" id="PF00560">
    <property type="entry name" value="LRR_1"/>
    <property type="match status" value="5"/>
</dbReference>
<evidence type="ECO:0000256" key="22">
    <source>
        <dbReference type="SAM" id="SignalP"/>
    </source>
</evidence>
<keyword evidence="11" id="KW-0677">Repeat</keyword>
<keyword evidence="9" id="KW-0812">Transmembrane</keyword>
<dbReference type="PROSITE" id="PS00108">
    <property type="entry name" value="PROTEIN_KINASE_ST"/>
    <property type="match status" value="1"/>
</dbReference>
<evidence type="ECO:0000256" key="13">
    <source>
        <dbReference type="ARBA" id="ARBA00022777"/>
    </source>
</evidence>
<feature type="binding site" evidence="21">
    <location>
        <position position="583"/>
    </location>
    <ligand>
        <name>ATP</name>
        <dbReference type="ChEBI" id="CHEBI:30616"/>
    </ligand>
</feature>
<dbReference type="GO" id="GO:0051606">
    <property type="term" value="P:detection of stimulus"/>
    <property type="evidence" value="ECO:0007669"/>
    <property type="project" value="UniProtKB-ARBA"/>
</dbReference>
<organism evidence="24 25">
    <name type="scientific">Coffea canephora</name>
    <name type="common">Robusta coffee</name>
    <dbReference type="NCBI Taxonomy" id="49390"/>
    <lineage>
        <taxon>Eukaryota</taxon>
        <taxon>Viridiplantae</taxon>
        <taxon>Streptophyta</taxon>
        <taxon>Embryophyta</taxon>
        <taxon>Tracheophyta</taxon>
        <taxon>Spermatophyta</taxon>
        <taxon>Magnoliopsida</taxon>
        <taxon>eudicotyledons</taxon>
        <taxon>Gunneridae</taxon>
        <taxon>Pentapetalae</taxon>
        <taxon>asterids</taxon>
        <taxon>lamiids</taxon>
        <taxon>Gentianales</taxon>
        <taxon>Rubiaceae</taxon>
        <taxon>Ixoroideae</taxon>
        <taxon>Gardenieae complex</taxon>
        <taxon>Bertiereae - Coffeeae clade</taxon>
        <taxon>Coffeeae</taxon>
        <taxon>Coffea</taxon>
    </lineage>
</organism>
<dbReference type="OMA" id="IQIIRMA"/>
<protein>
    <recommendedName>
        <fullName evidence="3">non-specific serine/threonine protein kinase</fullName>
        <ecNumber evidence="3">2.7.11.1</ecNumber>
    </recommendedName>
</protein>
<evidence type="ECO:0000256" key="18">
    <source>
        <dbReference type="ARBA" id="ARBA00023180"/>
    </source>
</evidence>